<dbReference type="PANTHER" id="PTHR46825">
    <property type="entry name" value="D-ALANYL-D-ALANINE-CARBOXYPEPTIDASE/ENDOPEPTIDASE AMPH"/>
    <property type="match status" value="1"/>
</dbReference>
<accession>A0A261UE50</accession>
<dbReference type="Proteomes" id="UP000215767">
    <property type="component" value="Unassembled WGS sequence"/>
</dbReference>
<dbReference type="InterPro" id="IPR001466">
    <property type="entry name" value="Beta-lactam-related"/>
</dbReference>
<dbReference type="EMBL" id="NEVS01000004">
    <property type="protein sequence ID" value="OZI60206.1"/>
    <property type="molecule type" value="Genomic_DNA"/>
</dbReference>
<dbReference type="SUPFAM" id="SSF56601">
    <property type="entry name" value="beta-lactamase/transpeptidase-like"/>
    <property type="match status" value="1"/>
</dbReference>
<dbReference type="GO" id="GO:0016787">
    <property type="term" value="F:hydrolase activity"/>
    <property type="evidence" value="ECO:0007669"/>
    <property type="project" value="UniProtKB-KW"/>
</dbReference>
<dbReference type="Gene3D" id="3.40.710.10">
    <property type="entry name" value="DD-peptidase/beta-lactamase superfamily"/>
    <property type="match status" value="1"/>
</dbReference>
<feature type="signal peptide" evidence="2">
    <location>
        <begin position="1"/>
        <end position="26"/>
    </location>
</feature>
<evidence type="ECO:0000259" key="4">
    <source>
        <dbReference type="Pfam" id="PF11954"/>
    </source>
</evidence>
<keyword evidence="5" id="KW-0378">Hydrolase</keyword>
<name>A0A261UE50_9BORD</name>
<organism evidence="5 6">
    <name type="scientific">Bordetella genomosp. 11</name>
    <dbReference type="NCBI Taxonomy" id="1416808"/>
    <lineage>
        <taxon>Bacteria</taxon>
        <taxon>Pseudomonadati</taxon>
        <taxon>Pseudomonadota</taxon>
        <taxon>Betaproteobacteria</taxon>
        <taxon>Burkholderiales</taxon>
        <taxon>Alcaligenaceae</taxon>
        <taxon>Bordetella</taxon>
    </lineage>
</organism>
<dbReference type="Pfam" id="PF00144">
    <property type="entry name" value="Beta-lactamase"/>
    <property type="match status" value="1"/>
</dbReference>
<proteinExistence type="predicted"/>
<evidence type="ECO:0000256" key="1">
    <source>
        <dbReference type="SAM" id="MobiDB-lite"/>
    </source>
</evidence>
<keyword evidence="2" id="KW-0732">Signal</keyword>
<dbReference type="PANTHER" id="PTHR46825:SF15">
    <property type="entry name" value="BETA-LACTAMASE-RELATED DOMAIN-CONTAINING PROTEIN"/>
    <property type="match status" value="1"/>
</dbReference>
<comment type="caution">
    <text evidence="5">The sequence shown here is derived from an EMBL/GenBank/DDBJ whole genome shotgun (WGS) entry which is preliminary data.</text>
</comment>
<evidence type="ECO:0000313" key="6">
    <source>
        <dbReference type="Proteomes" id="UP000215767"/>
    </source>
</evidence>
<feature type="domain" description="Beta-lactamase-related" evidence="3">
    <location>
        <begin position="57"/>
        <end position="386"/>
    </location>
</feature>
<feature type="region of interest" description="Disordered" evidence="1">
    <location>
        <begin position="253"/>
        <end position="279"/>
    </location>
</feature>
<dbReference type="PROSITE" id="PS51257">
    <property type="entry name" value="PROKAR_LIPOPROTEIN"/>
    <property type="match status" value="1"/>
</dbReference>
<feature type="domain" description="Peptidase S12 Pab87-related C-terminal" evidence="4">
    <location>
        <begin position="431"/>
        <end position="503"/>
    </location>
</feature>
<reference evidence="6" key="1">
    <citation type="submission" date="2017-05" db="EMBL/GenBank/DDBJ databases">
        <title>Complete and WGS of Bordetella genogroups.</title>
        <authorList>
            <person name="Spilker T."/>
            <person name="Lipuma J."/>
        </authorList>
    </citation>
    <scope>NUCLEOTIDE SEQUENCE [LARGE SCALE GENOMIC DNA]</scope>
    <source>
        <strain evidence="6">AU8856</strain>
    </source>
</reference>
<feature type="chain" id="PRO_5012560029" evidence="2">
    <location>
        <begin position="27"/>
        <end position="529"/>
    </location>
</feature>
<dbReference type="AlphaFoldDB" id="A0A261UE50"/>
<dbReference type="Gene3D" id="2.40.128.600">
    <property type="match status" value="1"/>
</dbReference>
<sequence>MMLRHLRMAARLICVALVAGGSCACAAVPVVPELPPNETPGVPIPPGRIDAAVSQIDGLAREIMRRTGIPGMSVAVVHEGRKVFAQGYGVRNIDMDGDVDADTVFQLASLSKSVGATVVAHQVGKHSVRWNDPVVKYLPRFQLADPWVSAHVTLADLYSHRSGLPDHAGDDLEDLGYDRAQVLERLRYLPLHPFRSTYEYTNFGVTAAAEAVARAAGTDWASLSEQALYKPLHMDRTSSRFADFEGTGNRAHGHIKSGGVYRPKYQREPDAQSPAGGVSSSANDMAKWLAMLIGNGDDAAGQPFIPADALLPAITPQVISRPASSPSARADMYGYGFNLNVQPSGRTSISHSGAFALGAGTAFAILPSAGVGIVVLTNAAPVGAAEALIAEFMELVQFGEIRRDWLAGYQALFKPYAEPVGTLVGRQPPSQPAPAREPGFYTGDYGNEYFGTARVVADTGGLTLVLGPRDMRFRLRHWDGDRFVIDMHGENYEEGSVSAVDFSGAGAHAMASMTVELLDKNRLGTFRRD</sequence>
<evidence type="ECO:0000256" key="2">
    <source>
        <dbReference type="SAM" id="SignalP"/>
    </source>
</evidence>
<protein>
    <submittedName>
        <fullName evidence="5">Serine hydrolase</fullName>
    </submittedName>
</protein>
<dbReference type="InterPro" id="IPR050491">
    <property type="entry name" value="AmpC-like"/>
</dbReference>
<dbReference type="OrthoDB" id="9801061at2"/>
<gene>
    <name evidence="5" type="ORF">CAL28_12160</name>
</gene>
<keyword evidence="6" id="KW-1185">Reference proteome</keyword>
<dbReference type="Pfam" id="PF11954">
    <property type="entry name" value="DUF3471"/>
    <property type="match status" value="1"/>
</dbReference>
<evidence type="ECO:0000259" key="3">
    <source>
        <dbReference type="Pfam" id="PF00144"/>
    </source>
</evidence>
<dbReference type="InterPro" id="IPR012338">
    <property type="entry name" value="Beta-lactam/transpept-like"/>
</dbReference>
<dbReference type="InterPro" id="IPR021860">
    <property type="entry name" value="Peptidase_S12_Pab87-rel_C"/>
</dbReference>
<evidence type="ECO:0000313" key="5">
    <source>
        <dbReference type="EMBL" id="OZI60206.1"/>
    </source>
</evidence>